<sequence>MQQLAAGGAFARTAAAQPARPRARRSSGLPRPVVTHGTPIPGHAAVQQPPGRIWRPRRKAPALRAMAGPGPEPLGAPAARGALPGQIDLPAGTLLGGKYEVVELLGRGGNGTTYRCRRTDGSGGDVAAKVLSLRSLRDWKQLELFEREAQILKNLSQPGIPQYLEYFEQDTEQDRAFVLVQELAQGKSLADLVASGWRADEAEVTRIALELLDILGYLGSRRPPVIHRDVKPDNIVLEGGRTGGRVYLVDFGGVQAAAATAADPLGSTIVGTYGYMAPEQFRGAASPASDLYGLGGTLLFLLTGRPPSAFPVDRMRIDFSSVKMGARLEAVLEGLLEPVPEDRMPAEEAAAILSGKPRPARAAQQGAAEPYYSSPETAINRRRPAGSKIVVKKRGPRLEIDIPPSGLTGDSVATGAFAIAWNSFVAFWTISAVAGGGLLFGLFSLPFWAAGWQLAKQAFGRQFIRERLVINLKSWAIEQQLAFARKGQAEWEEAAGQSKEVSGRAADLQGADIEVPMAVNGQPQYQLVLQEGINRHVFGEGLNPLEQEWLAAVINEHLDENRGRARELEGFVDGSPAALPERSTSSAAGRSQPTAAQPASSWREVVGLCLELLPPPSAAGSGGGGGSSLLGPAQLGGPPVGGSLGNHCPPLSLSLMSAGAKARLQRLQSAGLFLAGAASSKGGLWGALHGLVLARPVWQQVPAHAAIWWLKRWVQLRLGIAQR</sequence>
<comment type="catalytic activity">
    <reaction evidence="7">
        <text>L-threonyl-[protein] + ATP = O-phospho-L-threonyl-[protein] + ADP + H(+)</text>
        <dbReference type="Rhea" id="RHEA:46608"/>
        <dbReference type="Rhea" id="RHEA-COMP:11060"/>
        <dbReference type="Rhea" id="RHEA-COMP:11605"/>
        <dbReference type="ChEBI" id="CHEBI:15378"/>
        <dbReference type="ChEBI" id="CHEBI:30013"/>
        <dbReference type="ChEBI" id="CHEBI:30616"/>
        <dbReference type="ChEBI" id="CHEBI:61977"/>
        <dbReference type="ChEBI" id="CHEBI:456216"/>
        <dbReference type="EC" id="2.7.11.1"/>
    </reaction>
</comment>
<dbReference type="PROSITE" id="PS50011">
    <property type="entry name" value="PROTEIN_KINASE_DOM"/>
    <property type="match status" value="1"/>
</dbReference>
<evidence type="ECO:0000256" key="5">
    <source>
        <dbReference type="ARBA" id="ARBA00022777"/>
    </source>
</evidence>
<dbReference type="OrthoDB" id="75710at2759"/>
<feature type="compositionally biased region" description="Low complexity" evidence="10">
    <location>
        <begin position="1"/>
        <end position="32"/>
    </location>
</feature>
<keyword evidence="4 9" id="KW-0547">Nucleotide-binding</keyword>
<dbReference type="SMART" id="SM00220">
    <property type="entry name" value="S_TKc"/>
    <property type="match status" value="1"/>
</dbReference>
<keyword evidence="13" id="KW-1185">Reference proteome</keyword>
<dbReference type="AlphaFoldDB" id="A0A2P6TZY7"/>
<evidence type="ECO:0000256" key="1">
    <source>
        <dbReference type="ARBA" id="ARBA00012513"/>
    </source>
</evidence>
<evidence type="ECO:0000256" key="2">
    <source>
        <dbReference type="ARBA" id="ARBA00022527"/>
    </source>
</evidence>
<organism evidence="12 13">
    <name type="scientific">Chlorella sorokiniana</name>
    <name type="common">Freshwater green alga</name>
    <dbReference type="NCBI Taxonomy" id="3076"/>
    <lineage>
        <taxon>Eukaryota</taxon>
        <taxon>Viridiplantae</taxon>
        <taxon>Chlorophyta</taxon>
        <taxon>core chlorophytes</taxon>
        <taxon>Trebouxiophyceae</taxon>
        <taxon>Chlorellales</taxon>
        <taxon>Chlorellaceae</taxon>
        <taxon>Chlorella clade</taxon>
        <taxon>Chlorella</taxon>
    </lineage>
</organism>
<dbReference type="PROSITE" id="PS00107">
    <property type="entry name" value="PROTEIN_KINASE_ATP"/>
    <property type="match status" value="1"/>
</dbReference>
<dbReference type="SUPFAM" id="SSF56112">
    <property type="entry name" value="Protein kinase-like (PK-like)"/>
    <property type="match status" value="1"/>
</dbReference>
<accession>A0A2P6TZY7</accession>
<dbReference type="Pfam" id="PF00069">
    <property type="entry name" value="Pkinase"/>
    <property type="match status" value="1"/>
</dbReference>
<keyword evidence="5 12" id="KW-0418">Kinase</keyword>
<proteinExistence type="predicted"/>
<dbReference type="PANTHER" id="PTHR24363:SF0">
    <property type="entry name" value="SERINE_THREONINE KINASE LIKE DOMAIN CONTAINING 1"/>
    <property type="match status" value="1"/>
</dbReference>
<feature type="compositionally biased region" description="Polar residues" evidence="10">
    <location>
        <begin position="582"/>
        <end position="599"/>
    </location>
</feature>
<dbReference type="PANTHER" id="PTHR24363">
    <property type="entry name" value="SERINE/THREONINE PROTEIN KINASE"/>
    <property type="match status" value="1"/>
</dbReference>
<dbReference type="GO" id="GO:0005524">
    <property type="term" value="F:ATP binding"/>
    <property type="evidence" value="ECO:0007669"/>
    <property type="project" value="UniProtKB-UniRule"/>
</dbReference>
<dbReference type="InterPro" id="IPR017441">
    <property type="entry name" value="Protein_kinase_ATP_BS"/>
</dbReference>
<dbReference type="CDD" id="cd14014">
    <property type="entry name" value="STKc_PknB_like"/>
    <property type="match status" value="1"/>
</dbReference>
<dbReference type="GO" id="GO:0004674">
    <property type="term" value="F:protein serine/threonine kinase activity"/>
    <property type="evidence" value="ECO:0007669"/>
    <property type="project" value="UniProtKB-KW"/>
</dbReference>
<evidence type="ECO:0000256" key="3">
    <source>
        <dbReference type="ARBA" id="ARBA00022679"/>
    </source>
</evidence>
<dbReference type="STRING" id="3076.A0A2P6TZY7"/>
<name>A0A2P6TZY7_CHLSO</name>
<evidence type="ECO:0000313" key="13">
    <source>
        <dbReference type="Proteomes" id="UP000239899"/>
    </source>
</evidence>
<reference evidence="12 13" key="1">
    <citation type="journal article" date="2018" name="Plant J.">
        <title>Genome sequences of Chlorella sorokiniana UTEX 1602 and Micractinium conductrix SAG 241.80: implications to maltose excretion by a green alga.</title>
        <authorList>
            <person name="Arriola M.B."/>
            <person name="Velmurugan N."/>
            <person name="Zhang Y."/>
            <person name="Plunkett M.H."/>
            <person name="Hondzo H."/>
            <person name="Barney B.M."/>
        </authorList>
    </citation>
    <scope>NUCLEOTIDE SEQUENCE [LARGE SCALE GENOMIC DNA]</scope>
    <source>
        <strain evidence="13">UTEX 1602</strain>
    </source>
</reference>
<keyword evidence="2" id="KW-0723">Serine/threonine-protein kinase</keyword>
<evidence type="ECO:0000259" key="11">
    <source>
        <dbReference type="PROSITE" id="PS50011"/>
    </source>
</evidence>
<evidence type="ECO:0000256" key="8">
    <source>
        <dbReference type="ARBA" id="ARBA00048679"/>
    </source>
</evidence>
<evidence type="ECO:0000313" key="12">
    <source>
        <dbReference type="EMBL" id="PRW59623.1"/>
    </source>
</evidence>
<dbReference type="Proteomes" id="UP000239899">
    <property type="component" value="Unassembled WGS sequence"/>
</dbReference>
<keyword evidence="6 9" id="KW-0067">ATP-binding</keyword>
<dbReference type="InterPro" id="IPR000719">
    <property type="entry name" value="Prot_kinase_dom"/>
</dbReference>
<evidence type="ECO:0000256" key="9">
    <source>
        <dbReference type="PROSITE-ProRule" id="PRU10141"/>
    </source>
</evidence>
<comment type="caution">
    <text evidence="12">The sequence shown here is derived from an EMBL/GenBank/DDBJ whole genome shotgun (WGS) entry which is preliminary data.</text>
</comment>
<protein>
    <recommendedName>
        <fullName evidence="1">non-specific serine/threonine protein kinase</fullName>
        <ecNumber evidence="1">2.7.11.1</ecNumber>
    </recommendedName>
</protein>
<evidence type="ECO:0000256" key="4">
    <source>
        <dbReference type="ARBA" id="ARBA00022741"/>
    </source>
</evidence>
<gene>
    <name evidence="12" type="ORF">C2E21_1859</name>
</gene>
<dbReference type="InterPro" id="IPR011009">
    <property type="entry name" value="Kinase-like_dom_sf"/>
</dbReference>
<dbReference type="EMBL" id="LHPG02000003">
    <property type="protein sequence ID" value="PRW59623.1"/>
    <property type="molecule type" value="Genomic_DNA"/>
</dbReference>
<evidence type="ECO:0000256" key="7">
    <source>
        <dbReference type="ARBA" id="ARBA00047899"/>
    </source>
</evidence>
<dbReference type="EC" id="2.7.11.1" evidence="1"/>
<dbReference type="InterPro" id="IPR008271">
    <property type="entry name" value="Ser/Thr_kinase_AS"/>
</dbReference>
<feature type="region of interest" description="Disordered" evidence="10">
    <location>
        <begin position="1"/>
        <end position="50"/>
    </location>
</feature>
<feature type="binding site" evidence="9">
    <location>
        <position position="129"/>
    </location>
    <ligand>
        <name>ATP</name>
        <dbReference type="ChEBI" id="CHEBI:30616"/>
    </ligand>
</feature>
<evidence type="ECO:0000256" key="10">
    <source>
        <dbReference type="SAM" id="MobiDB-lite"/>
    </source>
</evidence>
<evidence type="ECO:0000256" key="6">
    <source>
        <dbReference type="ARBA" id="ARBA00022840"/>
    </source>
</evidence>
<dbReference type="Gene3D" id="1.10.510.10">
    <property type="entry name" value="Transferase(Phosphotransferase) domain 1"/>
    <property type="match status" value="1"/>
</dbReference>
<keyword evidence="3" id="KW-0808">Transferase</keyword>
<feature type="domain" description="Protein kinase" evidence="11">
    <location>
        <begin position="99"/>
        <end position="372"/>
    </location>
</feature>
<feature type="region of interest" description="Disordered" evidence="10">
    <location>
        <begin position="570"/>
        <end position="599"/>
    </location>
</feature>
<dbReference type="PROSITE" id="PS00108">
    <property type="entry name" value="PROTEIN_KINASE_ST"/>
    <property type="match status" value="1"/>
</dbReference>
<comment type="catalytic activity">
    <reaction evidence="8">
        <text>L-seryl-[protein] + ATP = O-phospho-L-seryl-[protein] + ADP + H(+)</text>
        <dbReference type="Rhea" id="RHEA:17989"/>
        <dbReference type="Rhea" id="RHEA-COMP:9863"/>
        <dbReference type="Rhea" id="RHEA-COMP:11604"/>
        <dbReference type="ChEBI" id="CHEBI:15378"/>
        <dbReference type="ChEBI" id="CHEBI:29999"/>
        <dbReference type="ChEBI" id="CHEBI:30616"/>
        <dbReference type="ChEBI" id="CHEBI:83421"/>
        <dbReference type="ChEBI" id="CHEBI:456216"/>
        <dbReference type="EC" id="2.7.11.1"/>
    </reaction>
</comment>